<dbReference type="CDD" id="cd06171">
    <property type="entry name" value="Sigma70_r4"/>
    <property type="match status" value="1"/>
</dbReference>
<dbReference type="Proteomes" id="UP000267464">
    <property type="component" value="Unassembled WGS sequence"/>
</dbReference>
<dbReference type="GO" id="GO:0006352">
    <property type="term" value="P:DNA-templated transcription initiation"/>
    <property type="evidence" value="ECO:0007669"/>
    <property type="project" value="InterPro"/>
</dbReference>
<dbReference type="Gene3D" id="1.10.10.10">
    <property type="entry name" value="Winged helix-like DNA-binding domain superfamily/Winged helix DNA-binding domain"/>
    <property type="match status" value="1"/>
</dbReference>
<reference evidence="6 7" key="1">
    <citation type="submission" date="2018-08" db="EMBL/GenBank/DDBJ databases">
        <authorList>
            <person name="Khan S.A."/>
            <person name="Jeon C.O."/>
            <person name="Chun B.H."/>
            <person name="Jeong S.E."/>
        </authorList>
    </citation>
    <scope>NUCLEOTIDE SEQUENCE [LARGE SCALE GENOMIC DNA]</scope>
    <source>
        <strain evidence="6 7">S-16</strain>
    </source>
</reference>
<dbReference type="PROSITE" id="PS00716">
    <property type="entry name" value="SIGMA70_2"/>
    <property type="match status" value="1"/>
</dbReference>
<dbReference type="InterPro" id="IPR036388">
    <property type="entry name" value="WH-like_DNA-bd_sf"/>
</dbReference>
<dbReference type="EMBL" id="QUSW01000011">
    <property type="protein sequence ID" value="RQP21311.1"/>
    <property type="molecule type" value="Genomic_DNA"/>
</dbReference>
<dbReference type="GO" id="GO:0003677">
    <property type="term" value="F:DNA binding"/>
    <property type="evidence" value="ECO:0007669"/>
    <property type="project" value="UniProtKB-KW"/>
</dbReference>
<evidence type="ECO:0000313" key="6">
    <source>
        <dbReference type="EMBL" id="RQP21311.1"/>
    </source>
</evidence>
<name>A0A3N7HL56_9BURK</name>
<dbReference type="PANTHER" id="PTHR30603:SF47">
    <property type="entry name" value="RNA POLYMERASE SIGMA FACTOR SIGD, CHLOROPLASTIC"/>
    <property type="match status" value="1"/>
</dbReference>
<evidence type="ECO:0000259" key="5">
    <source>
        <dbReference type="PROSITE" id="PS00716"/>
    </source>
</evidence>
<gene>
    <name evidence="6" type="ORF">DZC73_27815</name>
</gene>
<reference evidence="6 7" key="2">
    <citation type="submission" date="2018-12" db="EMBL/GenBank/DDBJ databases">
        <title>Rhizobacter gummiphilus sp. nov., a rubber-degrading bacterium isolated from the soil of a botanical garden in Japan.</title>
        <authorList>
            <person name="Shunsuke S.S."/>
        </authorList>
    </citation>
    <scope>NUCLEOTIDE SEQUENCE [LARGE SCALE GENOMIC DNA]</scope>
    <source>
        <strain evidence="6 7">S-16</strain>
    </source>
</reference>
<dbReference type="Pfam" id="PF04542">
    <property type="entry name" value="Sigma70_r2"/>
    <property type="match status" value="1"/>
</dbReference>
<dbReference type="PANTHER" id="PTHR30603">
    <property type="entry name" value="RNA POLYMERASE SIGMA FACTOR RPO"/>
    <property type="match status" value="1"/>
</dbReference>
<accession>A0A3N7HL56</accession>
<feature type="domain" description="RNA polymerase sigma-70" evidence="5">
    <location>
        <begin position="327"/>
        <end position="353"/>
    </location>
</feature>
<protein>
    <submittedName>
        <fullName evidence="6">Sigma-70 family RNA polymerase sigma factor</fullName>
    </submittedName>
</protein>
<sequence>MLDASTSAASSMPLAIAHRFLSLCLHNDYLSAGQGHRNSRRVVAERHDAARRALPQPAGRIAGEHAPGAQHPIDGAAVSSCDAEARYLIEVAQRPRLTSREEYGLAARMRSGDLGARNALVEANLGLVVMFARRYQRPGLPMLDLVAEGNFGLLSAAQRFDPERGVRFATYAKWWVMRAMHGAVLKLTGVVRMPAATSAVGGRRDRADPGEVEQSGEDVAVLAVEGDDSLEDRTTDLQMAADVDTARPVHGAPMPAAAGRPCACPGLPMDDEDVLSTMAMPEEHEPQEQLMTAQRTALVRRVLDGLPERDRTIIDKRFALTCEQACTLDELAREFMVSIERIRQVEKAALGKLQRALGEAGECAQTLL</sequence>
<dbReference type="SUPFAM" id="SSF88946">
    <property type="entry name" value="Sigma2 domain of RNA polymerase sigma factors"/>
    <property type="match status" value="1"/>
</dbReference>
<evidence type="ECO:0000313" key="7">
    <source>
        <dbReference type="Proteomes" id="UP000267464"/>
    </source>
</evidence>
<dbReference type="GO" id="GO:0016987">
    <property type="term" value="F:sigma factor activity"/>
    <property type="evidence" value="ECO:0007669"/>
    <property type="project" value="UniProtKB-KW"/>
</dbReference>
<dbReference type="InterPro" id="IPR013325">
    <property type="entry name" value="RNA_pol_sigma_r2"/>
</dbReference>
<dbReference type="SUPFAM" id="SSF88659">
    <property type="entry name" value="Sigma3 and sigma4 domains of RNA polymerase sigma factors"/>
    <property type="match status" value="1"/>
</dbReference>
<keyword evidence="1" id="KW-0805">Transcription regulation</keyword>
<dbReference type="InterPro" id="IPR000943">
    <property type="entry name" value="RNA_pol_sigma70"/>
</dbReference>
<dbReference type="NCBIfam" id="TIGR02937">
    <property type="entry name" value="sigma70-ECF"/>
    <property type="match status" value="1"/>
</dbReference>
<organism evidence="6 7">
    <name type="scientific">Piscinibacter terrae</name>
    <dbReference type="NCBI Taxonomy" id="2496871"/>
    <lineage>
        <taxon>Bacteria</taxon>
        <taxon>Pseudomonadati</taxon>
        <taxon>Pseudomonadota</taxon>
        <taxon>Betaproteobacteria</taxon>
        <taxon>Burkholderiales</taxon>
        <taxon>Sphaerotilaceae</taxon>
        <taxon>Piscinibacter</taxon>
    </lineage>
</organism>
<keyword evidence="3" id="KW-0238">DNA-binding</keyword>
<dbReference type="InterPro" id="IPR013324">
    <property type="entry name" value="RNA_pol_sigma_r3/r4-like"/>
</dbReference>
<evidence type="ECO:0000256" key="2">
    <source>
        <dbReference type="ARBA" id="ARBA00023082"/>
    </source>
</evidence>
<keyword evidence="4" id="KW-0804">Transcription</keyword>
<keyword evidence="2" id="KW-0731">Sigma factor</keyword>
<dbReference type="InterPro" id="IPR014284">
    <property type="entry name" value="RNA_pol_sigma-70_dom"/>
</dbReference>
<keyword evidence="7" id="KW-1185">Reference proteome</keyword>
<proteinExistence type="predicted"/>
<dbReference type="Pfam" id="PF04545">
    <property type="entry name" value="Sigma70_r4"/>
    <property type="match status" value="1"/>
</dbReference>
<dbReference type="InterPro" id="IPR007630">
    <property type="entry name" value="RNA_pol_sigma70_r4"/>
</dbReference>
<comment type="caution">
    <text evidence="6">The sequence shown here is derived from an EMBL/GenBank/DDBJ whole genome shotgun (WGS) entry which is preliminary data.</text>
</comment>
<dbReference type="Gene3D" id="1.10.601.10">
    <property type="entry name" value="RNA Polymerase Primary Sigma Factor"/>
    <property type="match status" value="1"/>
</dbReference>
<evidence type="ECO:0000256" key="1">
    <source>
        <dbReference type="ARBA" id="ARBA00023015"/>
    </source>
</evidence>
<dbReference type="AlphaFoldDB" id="A0A3N7HL56"/>
<dbReference type="InterPro" id="IPR050239">
    <property type="entry name" value="Sigma-70_RNA_pol_init_factors"/>
</dbReference>
<evidence type="ECO:0000256" key="4">
    <source>
        <dbReference type="ARBA" id="ARBA00023163"/>
    </source>
</evidence>
<evidence type="ECO:0000256" key="3">
    <source>
        <dbReference type="ARBA" id="ARBA00023125"/>
    </source>
</evidence>
<dbReference type="PRINTS" id="PR00046">
    <property type="entry name" value="SIGMA70FCT"/>
</dbReference>
<dbReference type="InterPro" id="IPR007627">
    <property type="entry name" value="RNA_pol_sigma70_r2"/>
</dbReference>